<dbReference type="Proteomes" id="UP001498398">
    <property type="component" value="Unassembled WGS sequence"/>
</dbReference>
<dbReference type="InterPro" id="IPR020946">
    <property type="entry name" value="Flavin_mOase-like"/>
</dbReference>
<dbReference type="SUPFAM" id="SSF51905">
    <property type="entry name" value="FAD/NAD(P)-binding domain"/>
    <property type="match status" value="2"/>
</dbReference>
<name>A0ABR1JVC7_9AGAR</name>
<comment type="similarity">
    <text evidence="1">Belongs to the FAD-binding monooxygenase family.</text>
</comment>
<reference evidence="6 7" key="1">
    <citation type="submission" date="2024-01" db="EMBL/GenBank/DDBJ databases">
        <title>A draft genome for the cacao thread blight pathogen Marasmiellus scandens.</title>
        <authorList>
            <person name="Baruah I.K."/>
            <person name="Leung J."/>
            <person name="Bukari Y."/>
            <person name="Amoako-Attah I."/>
            <person name="Meinhardt L.W."/>
            <person name="Bailey B.A."/>
            <person name="Cohen S.P."/>
        </authorList>
    </citation>
    <scope>NUCLEOTIDE SEQUENCE [LARGE SCALE GENOMIC DNA]</scope>
    <source>
        <strain evidence="6 7">GH-19</strain>
    </source>
</reference>
<sequence length="602" mass="67819">MRKRLFSSIQERPTNGAENSHNLSASEALFNRIRNLPGFDPRPLKIAVAGAGASGLCIAYKILDGIKKGTLKSIDFTVYEKLDDYTGTWHANRYPGCRCDVPSPVYQFTFAPYADWPHYFSSAAAIKEYMQLFAQKHDIPKYIRLRHTVTAAIYEESTAKWHVTVEDAVSGSSFTDVVDVFIPATGILSNVNRPDIPGLDTFTKKPILHTAEWPVDLNWEEEFKDERVAVIGAGSSGVQTIGAIAPHTKTLDVHARSKFWVTPPVNFEVMADRPWELDNFAYSEEERKSFRENPEALHEHLMFVNRPMALYFEAYKKGSPLGIQSQEAFRKFMSDALKREDLIAKIIPDYAVGCRRITPSAAFLAGVQLPHVNLIVDSIKSVTPTSIITEDGQERPVDRIILATGFHTTFRPHYNLRGRNGLSLSDLWEKRPKAYISVAVHGFPNMFLMGCGPTVNYAHGSVLLGTDVNAEYIVKALAKMQRQDIRSMEPDLQAQNDYNDVWEIMMEDRVWTDNCSSWYKAGTTDGKPDALYPGSALQYLELLSDPRWEDWNYTYKYSSRFSFLGNGTSSGENTGGNLAPYIKMEDIRENTISNPGAKEKNM</sequence>
<comment type="caution">
    <text evidence="6">The sequence shown here is derived from an EMBL/GenBank/DDBJ whole genome shotgun (WGS) entry which is preliminary data.</text>
</comment>
<evidence type="ECO:0000256" key="2">
    <source>
        <dbReference type="ARBA" id="ARBA00022630"/>
    </source>
</evidence>
<protein>
    <submittedName>
        <fullName evidence="6">Uncharacterized protein</fullName>
    </submittedName>
</protein>
<dbReference type="Gene3D" id="3.50.50.60">
    <property type="entry name" value="FAD/NAD(P)-binding domain"/>
    <property type="match status" value="3"/>
</dbReference>
<dbReference type="PANTHER" id="PTHR42877">
    <property type="entry name" value="L-ORNITHINE N(5)-MONOOXYGENASE-RELATED"/>
    <property type="match status" value="1"/>
</dbReference>
<feature type="compositionally biased region" description="Polar residues" evidence="5">
    <location>
        <begin position="7"/>
        <end position="21"/>
    </location>
</feature>
<evidence type="ECO:0000313" key="6">
    <source>
        <dbReference type="EMBL" id="KAK7467620.1"/>
    </source>
</evidence>
<dbReference type="EMBL" id="JBANRG010000004">
    <property type="protein sequence ID" value="KAK7467620.1"/>
    <property type="molecule type" value="Genomic_DNA"/>
</dbReference>
<evidence type="ECO:0000313" key="7">
    <source>
        <dbReference type="Proteomes" id="UP001498398"/>
    </source>
</evidence>
<dbReference type="PANTHER" id="PTHR42877:SF7">
    <property type="entry name" value="FLAVIN-BINDING MONOOXYGENASE-RELATED"/>
    <property type="match status" value="1"/>
</dbReference>
<dbReference type="InterPro" id="IPR051209">
    <property type="entry name" value="FAD-bind_Monooxygenase_sf"/>
</dbReference>
<dbReference type="Pfam" id="PF00743">
    <property type="entry name" value="FMO-like"/>
    <property type="match status" value="1"/>
</dbReference>
<proteinExistence type="inferred from homology"/>
<gene>
    <name evidence="6" type="ORF">VKT23_004673</name>
</gene>
<evidence type="ECO:0000256" key="3">
    <source>
        <dbReference type="ARBA" id="ARBA00022827"/>
    </source>
</evidence>
<evidence type="ECO:0000256" key="5">
    <source>
        <dbReference type="SAM" id="MobiDB-lite"/>
    </source>
</evidence>
<feature type="region of interest" description="Disordered" evidence="5">
    <location>
        <begin position="1"/>
        <end position="21"/>
    </location>
</feature>
<dbReference type="InterPro" id="IPR036188">
    <property type="entry name" value="FAD/NAD-bd_sf"/>
</dbReference>
<keyword evidence="3" id="KW-0274">FAD</keyword>
<keyword evidence="4" id="KW-0560">Oxidoreductase</keyword>
<evidence type="ECO:0000256" key="4">
    <source>
        <dbReference type="ARBA" id="ARBA00023002"/>
    </source>
</evidence>
<keyword evidence="2" id="KW-0285">Flavoprotein</keyword>
<accession>A0ABR1JVC7</accession>
<keyword evidence="7" id="KW-1185">Reference proteome</keyword>
<organism evidence="6 7">
    <name type="scientific">Marasmiellus scandens</name>
    <dbReference type="NCBI Taxonomy" id="2682957"/>
    <lineage>
        <taxon>Eukaryota</taxon>
        <taxon>Fungi</taxon>
        <taxon>Dikarya</taxon>
        <taxon>Basidiomycota</taxon>
        <taxon>Agaricomycotina</taxon>
        <taxon>Agaricomycetes</taxon>
        <taxon>Agaricomycetidae</taxon>
        <taxon>Agaricales</taxon>
        <taxon>Marasmiineae</taxon>
        <taxon>Omphalotaceae</taxon>
        <taxon>Marasmiellus</taxon>
    </lineage>
</organism>
<evidence type="ECO:0000256" key="1">
    <source>
        <dbReference type="ARBA" id="ARBA00010139"/>
    </source>
</evidence>